<protein>
    <submittedName>
        <fullName evidence="3">Alpha/beta hydrolase</fullName>
    </submittedName>
</protein>
<evidence type="ECO:0000313" key="4">
    <source>
        <dbReference type="Proteomes" id="UP001549257"/>
    </source>
</evidence>
<evidence type="ECO:0000256" key="1">
    <source>
        <dbReference type="SAM" id="MobiDB-lite"/>
    </source>
</evidence>
<dbReference type="Proteomes" id="UP001549257">
    <property type="component" value="Unassembled WGS sequence"/>
</dbReference>
<sequence>MTSDESFVSTRIRSADDATTVVESWGDTGPQVLFLPALGVPLHYYRPLLARWAGLGYRVHGLELRGMPQSSTADVRANDFGYNHALALDIPAAVAAADLEPPFLLAGHSLGGQLALLYAAAHPDDVGAVVTIASGSSHHGAFPGVVARAKRVGQVGLIRAITRTLGWFPGHVVGFGGRQPRTMMADWGFEGRHGRFILAGSDADHEGELAAFERPVLMLTLDGDGIVPRVSSQHLGARLRSTTPTQLHIDRAENGGEPFDHFRWARRNPDAVLAPVTGWLDARPRRVSPPSHPPLPHNANSGVSSGTPSDSPRDTPVDGANS</sequence>
<gene>
    <name evidence="3" type="ORF">ABIE21_000991</name>
</gene>
<comment type="caution">
    <text evidence="3">The sequence shown here is derived from an EMBL/GenBank/DDBJ whole genome shotgun (WGS) entry which is preliminary data.</text>
</comment>
<organism evidence="3 4">
    <name type="scientific">Conyzicola nivalis</name>
    <dbReference type="NCBI Taxonomy" id="1477021"/>
    <lineage>
        <taxon>Bacteria</taxon>
        <taxon>Bacillati</taxon>
        <taxon>Actinomycetota</taxon>
        <taxon>Actinomycetes</taxon>
        <taxon>Micrococcales</taxon>
        <taxon>Microbacteriaceae</taxon>
        <taxon>Conyzicola</taxon>
    </lineage>
</organism>
<dbReference type="GO" id="GO:0016787">
    <property type="term" value="F:hydrolase activity"/>
    <property type="evidence" value="ECO:0007669"/>
    <property type="project" value="UniProtKB-KW"/>
</dbReference>
<dbReference type="Pfam" id="PF00561">
    <property type="entry name" value="Abhydrolase_1"/>
    <property type="match status" value="1"/>
</dbReference>
<keyword evidence="4" id="KW-1185">Reference proteome</keyword>
<dbReference type="InterPro" id="IPR017208">
    <property type="entry name" value="UCP037442_abhydr"/>
</dbReference>
<dbReference type="RefSeq" id="WP_354023669.1">
    <property type="nucleotide sequence ID" value="NZ_JBEPSJ010000001.1"/>
</dbReference>
<dbReference type="PIRSF" id="PIRSF037442">
    <property type="entry name" value="UCP037442_abhydr"/>
    <property type="match status" value="1"/>
</dbReference>
<dbReference type="InterPro" id="IPR000073">
    <property type="entry name" value="AB_hydrolase_1"/>
</dbReference>
<proteinExistence type="predicted"/>
<accession>A0ABV2QKD5</accession>
<name>A0ABV2QKD5_9MICO</name>
<feature type="region of interest" description="Disordered" evidence="1">
    <location>
        <begin position="283"/>
        <end position="322"/>
    </location>
</feature>
<keyword evidence="3" id="KW-0378">Hydrolase</keyword>
<reference evidence="3 4" key="1">
    <citation type="submission" date="2024-06" db="EMBL/GenBank/DDBJ databases">
        <title>Sorghum-associated microbial communities from plants grown in Nebraska, USA.</title>
        <authorList>
            <person name="Schachtman D."/>
        </authorList>
    </citation>
    <scope>NUCLEOTIDE SEQUENCE [LARGE SCALE GENOMIC DNA]</scope>
    <source>
        <strain evidence="3 4">2857</strain>
    </source>
</reference>
<dbReference type="SUPFAM" id="SSF53474">
    <property type="entry name" value="alpha/beta-Hydrolases"/>
    <property type="match status" value="1"/>
</dbReference>
<dbReference type="Gene3D" id="3.40.50.1820">
    <property type="entry name" value="alpha/beta hydrolase"/>
    <property type="match status" value="1"/>
</dbReference>
<evidence type="ECO:0000259" key="2">
    <source>
        <dbReference type="Pfam" id="PF00561"/>
    </source>
</evidence>
<dbReference type="InterPro" id="IPR029058">
    <property type="entry name" value="AB_hydrolase_fold"/>
</dbReference>
<feature type="domain" description="AB hydrolase-1" evidence="2">
    <location>
        <begin position="32"/>
        <end position="134"/>
    </location>
</feature>
<feature type="compositionally biased region" description="Polar residues" evidence="1">
    <location>
        <begin position="298"/>
        <end position="310"/>
    </location>
</feature>
<dbReference type="EMBL" id="JBEPSJ010000001">
    <property type="protein sequence ID" value="MET4581501.1"/>
    <property type="molecule type" value="Genomic_DNA"/>
</dbReference>
<evidence type="ECO:0000313" key="3">
    <source>
        <dbReference type="EMBL" id="MET4581501.1"/>
    </source>
</evidence>